<accession>A0A9J5YHZ1</accession>
<evidence type="ECO:0000313" key="2">
    <source>
        <dbReference type="Proteomes" id="UP000824120"/>
    </source>
</evidence>
<reference evidence="1 2" key="1">
    <citation type="submission" date="2020-09" db="EMBL/GenBank/DDBJ databases">
        <title>De no assembly of potato wild relative species, Solanum commersonii.</title>
        <authorList>
            <person name="Cho K."/>
        </authorList>
    </citation>
    <scope>NUCLEOTIDE SEQUENCE [LARGE SCALE GENOMIC DNA]</scope>
    <source>
        <strain evidence="1">LZ3.2</strain>
        <tissue evidence="1">Leaf</tissue>
    </source>
</reference>
<name>A0A9J5YHZ1_SOLCO</name>
<keyword evidence="2" id="KW-1185">Reference proteome</keyword>
<organism evidence="1 2">
    <name type="scientific">Solanum commersonii</name>
    <name type="common">Commerson's wild potato</name>
    <name type="synonym">Commerson's nightshade</name>
    <dbReference type="NCBI Taxonomy" id="4109"/>
    <lineage>
        <taxon>Eukaryota</taxon>
        <taxon>Viridiplantae</taxon>
        <taxon>Streptophyta</taxon>
        <taxon>Embryophyta</taxon>
        <taxon>Tracheophyta</taxon>
        <taxon>Spermatophyta</taxon>
        <taxon>Magnoliopsida</taxon>
        <taxon>eudicotyledons</taxon>
        <taxon>Gunneridae</taxon>
        <taxon>Pentapetalae</taxon>
        <taxon>asterids</taxon>
        <taxon>lamiids</taxon>
        <taxon>Solanales</taxon>
        <taxon>Solanaceae</taxon>
        <taxon>Solanoideae</taxon>
        <taxon>Solaneae</taxon>
        <taxon>Solanum</taxon>
    </lineage>
</organism>
<sequence>MMQSTSAPGNLMSMVDNEHIILEWRWGNSHYYPRNYFECRDDLLKKCLVGLVGKDTEEKPTLADMRRWTAANWKSTFGLSIYV</sequence>
<proteinExistence type="predicted"/>
<dbReference type="EMBL" id="JACXVP010000006">
    <property type="protein sequence ID" value="KAG5599930.1"/>
    <property type="molecule type" value="Genomic_DNA"/>
</dbReference>
<dbReference type="Proteomes" id="UP000824120">
    <property type="component" value="Chromosome 6"/>
</dbReference>
<protein>
    <submittedName>
        <fullName evidence="1">Uncharacterized protein</fullName>
    </submittedName>
</protein>
<evidence type="ECO:0000313" key="1">
    <source>
        <dbReference type="EMBL" id="KAG5599930.1"/>
    </source>
</evidence>
<dbReference type="AlphaFoldDB" id="A0A9J5YHZ1"/>
<gene>
    <name evidence="1" type="ORF">H5410_031300</name>
</gene>
<comment type="caution">
    <text evidence="1">The sequence shown here is derived from an EMBL/GenBank/DDBJ whole genome shotgun (WGS) entry which is preliminary data.</text>
</comment>